<feature type="region of interest" description="Disordered" evidence="1">
    <location>
        <begin position="125"/>
        <end position="164"/>
    </location>
</feature>
<sequence length="223" mass="22637">MGDGALGAGSGAGGEGSAAKGGGGTAAGGVDRGPELAEVELEKRGGSYSLRSMRSVAAAAALPYCLPPSPLCGLLRPLRSARCHARPPSVPPLSRLPAAALPSTTLAIRWSPLCRACPPPLSPLPLSPAAGPPPPTMTTMRSATGRSNSEVTRLPTHPPSSSVLTPMAVTRSRRHAHPLLATTDVDAPQSRSPANAVAPPTTSRAQLLPPPPLTPLPLARLWI</sequence>
<dbReference type="EMBL" id="AP003374">
    <property type="protein sequence ID" value="BAD73530.1"/>
    <property type="molecule type" value="Genomic_DNA"/>
</dbReference>
<accession>A0A9K3Y7J4</accession>
<dbReference type="AlphaFoldDB" id="A0A9K3Y7J4"/>
<proteinExistence type="predicted"/>
<dbReference type="Proteomes" id="UP000817658">
    <property type="component" value="Chromosome 1"/>
</dbReference>
<feature type="compositionally biased region" description="Gly residues" evidence="1">
    <location>
        <begin position="1"/>
        <end position="31"/>
    </location>
</feature>
<evidence type="ECO:0000256" key="1">
    <source>
        <dbReference type="SAM" id="MobiDB-lite"/>
    </source>
</evidence>
<reference evidence="2" key="1">
    <citation type="journal article" date="2002" name="Nature">
        <title>The genome sequence and structure of rice chromosome 1.</title>
        <authorList>
            <person name="Sasaki T."/>
            <person name="Matsumoto T."/>
            <person name="Yamamoto K."/>
            <person name="Sakata K."/>
            <person name="Baba T."/>
            <person name="Katayose Y."/>
            <person name="Wu J."/>
            <person name="Niimura Y."/>
            <person name="Cheng Z."/>
            <person name="Nagamura Y."/>
            <person name="Antonio B.A."/>
            <person name="Kanamori H."/>
            <person name="Hosokawa S."/>
            <person name="Masukawa M."/>
            <person name="Arikawa K."/>
            <person name="Chiden Y."/>
            <person name="Hayashi M."/>
            <person name="Okamoto M."/>
            <person name="Ando T."/>
            <person name="Aoki H."/>
            <person name="Arita K."/>
            <person name="Hamada M."/>
            <person name="Harada C."/>
            <person name="Hijishita S."/>
            <person name="Honda M."/>
            <person name="Ichikawa Y."/>
            <person name="Idonuma A."/>
            <person name="Iijima M."/>
            <person name="Ikeda M."/>
            <person name="Ikeno M."/>
            <person name="Itoh S."/>
            <person name="Itoh T."/>
            <person name="Itoh Y."/>
            <person name="Itoh Y."/>
            <person name="Iwabuchi A."/>
            <person name="Kamiya K."/>
            <person name="Karasawa W."/>
            <person name="Katagiri S."/>
            <person name="Kikuta A."/>
            <person name="Kobayashi N."/>
            <person name="Kono I."/>
            <person name="Machita K."/>
            <person name="Maehara T."/>
            <person name="Mizuno H."/>
            <person name="Mizubayashi T."/>
            <person name="Mukai Y."/>
            <person name="Nagasaki H."/>
            <person name="Nakashima M."/>
            <person name="Nakama Y."/>
            <person name="Nakamichi Y."/>
            <person name="Nakamura M."/>
            <person name="Namiki N."/>
            <person name="Negishi M."/>
            <person name="Ohta I."/>
            <person name="Ono N."/>
            <person name="Saji S."/>
            <person name="Sakai K."/>
            <person name="Shibata M."/>
            <person name="Shimokawa T."/>
            <person name="Shomura A."/>
            <person name="Song J."/>
            <person name="Takazaki Y."/>
            <person name="Terasawa K."/>
            <person name="Tsuji K."/>
            <person name="Waki K."/>
            <person name="Yamagata H."/>
            <person name="Yamane H."/>
            <person name="Yoshiki S."/>
            <person name="Yoshihara R."/>
            <person name="Yukawa K."/>
            <person name="Zhong H."/>
            <person name="Iwama H."/>
            <person name="Endo T."/>
            <person name="Ito H."/>
            <person name="Hahn J.H."/>
            <person name="Kim H.I."/>
            <person name="Eun M.Y."/>
            <person name="Yano M."/>
            <person name="Jiang J."/>
            <person name="Gojobori T."/>
        </authorList>
    </citation>
    <scope>NUCLEOTIDE SEQUENCE [LARGE SCALE GENOMIC DNA]</scope>
</reference>
<feature type="region of interest" description="Disordered" evidence="1">
    <location>
        <begin position="1"/>
        <end position="35"/>
    </location>
</feature>
<feature type="compositionally biased region" description="Pro residues" evidence="1">
    <location>
        <begin position="125"/>
        <end position="136"/>
    </location>
</feature>
<organism evidence="2">
    <name type="scientific">Oryza sativa subsp. japonica</name>
    <name type="common">Rice</name>
    <dbReference type="NCBI Taxonomy" id="39947"/>
    <lineage>
        <taxon>Eukaryota</taxon>
        <taxon>Viridiplantae</taxon>
        <taxon>Streptophyta</taxon>
        <taxon>Embryophyta</taxon>
        <taxon>Tracheophyta</taxon>
        <taxon>Spermatophyta</taxon>
        <taxon>Magnoliopsida</taxon>
        <taxon>Liliopsida</taxon>
        <taxon>Poales</taxon>
        <taxon>Poaceae</taxon>
        <taxon>BOP clade</taxon>
        <taxon>Oryzoideae</taxon>
        <taxon>Oryzeae</taxon>
        <taxon>Oryzinae</taxon>
        <taxon>Oryza</taxon>
        <taxon>Oryza sativa</taxon>
    </lineage>
</organism>
<feature type="region of interest" description="Disordered" evidence="1">
    <location>
        <begin position="183"/>
        <end position="213"/>
    </location>
</feature>
<gene>
    <name evidence="2" type="primary">OJ1117_G01.18</name>
</gene>
<name>A0A9K3Y7J4_ORYSJ</name>
<protein>
    <submittedName>
        <fullName evidence="2">Uncharacterized protein</fullName>
    </submittedName>
</protein>
<evidence type="ECO:0000313" key="2">
    <source>
        <dbReference type="EMBL" id="BAD73530.1"/>
    </source>
</evidence>